<name>A0A8A1L818_AJEC8</name>
<dbReference type="Proteomes" id="UP000663419">
    <property type="component" value="Chromosome 1"/>
</dbReference>
<accession>A0A8A1L818</accession>
<proteinExistence type="predicted"/>
<protein>
    <submittedName>
        <fullName evidence="1">Uncharacterized protein</fullName>
    </submittedName>
</protein>
<reference evidence="1" key="1">
    <citation type="submission" date="2021-01" db="EMBL/GenBank/DDBJ databases">
        <title>Chromosome-level genome assembly of a human fungal pathogen reveals clustering of transcriptionally co-regulated genes.</title>
        <authorList>
            <person name="Voorhies M."/>
            <person name="Cohen S."/>
            <person name="Shea T.P."/>
            <person name="Petrus S."/>
            <person name="Munoz J.F."/>
            <person name="Poplawski S."/>
            <person name="Goldman W.E."/>
            <person name="Michael T."/>
            <person name="Cuomo C.A."/>
            <person name="Sil A."/>
            <person name="Beyhan S."/>
        </authorList>
    </citation>
    <scope>NUCLEOTIDE SEQUENCE</scope>
    <source>
        <strain evidence="1">H88</strain>
    </source>
</reference>
<gene>
    <name evidence="1" type="ORF">I7I53_08925</name>
</gene>
<dbReference type="VEuPathDB" id="FungiDB:I7I53_08925"/>
<evidence type="ECO:0000313" key="2">
    <source>
        <dbReference type="Proteomes" id="UP000663419"/>
    </source>
</evidence>
<dbReference type="EMBL" id="CP069102">
    <property type="protein sequence ID" value="QSS48803.1"/>
    <property type="molecule type" value="Genomic_DNA"/>
</dbReference>
<evidence type="ECO:0000313" key="1">
    <source>
        <dbReference type="EMBL" id="QSS48803.1"/>
    </source>
</evidence>
<organism evidence="1 2">
    <name type="scientific">Ajellomyces capsulatus (strain H88)</name>
    <name type="common">Darling's disease fungus</name>
    <name type="synonym">Histoplasma capsulatum</name>
    <dbReference type="NCBI Taxonomy" id="544711"/>
    <lineage>
        <taxon>Eukaryota</taxon>
        <taxon>Fungi</taxon>
        <taxon>Dikarya</taxon>
        <taxon>Ascomycota</taxon>
        <taxon>Pezizomycotina</taxon>
        <taxon>Eurotiomycetes</taxon>
        <taxon>Eurotiomycetidae</taxon>
        <taxon>Onygenales</taxon>
        <taxon>Ajellomycetaceae</taxon>
        <taxon>Histoplasma</taxon>
    </lineage>
</organism>
<sequence>MHAHRMAKPPVTNHTQPTVLAITRDEIIYCLILLALTWERYNFENNCLPKTGSWQISVPLKTKPSPFLSLKPSLDEKL</sequence>
<dbReference type="AlphaFoldDB" id="A0A8A1L818"/>